<keyword evidence="3" id="KW-0963">Cytoplasm</keyword>
<name>A0A914LN54_MELIC</name>
<keyword evidence="6 9" id="KW-0694">RNA-binding</keyword>
<dbReference type="SUPFAM" id="SSF54928">
    <property type="entry name" value="RNA-binding domain, RBD"/>
    <property type="match status" value="1"/>
</dbReference>
<feature type="region of interest" description="Disordered" evidence="10">
    <location>
        <begin position="381"/>
        <end position="406"/>
    </location>
</feature>
<dbReference type="InterPro" id="IPR012677">
    <property type="entry name" value="Nucleotide-bd_a/b_plait_sf"/>
</dbReference>
<evidence type="ECO:0000256" key="9">
    <source>
        <dbReference type="PROSITE-ProRule" id="PRU00176"/>
    </source>
</evidence>
<dbReference type="SMART" id="SM00360">
    <property type="entry name" value="RRM"/>
    <property type="match status" value="1"/>
</dbReference>
<evidence type="ECO:0000256" key="7">
    <source>
        <dbReference type="ARBA" id="ARBA00023187"/>
    </source>
</evidence>
<dbReference type="GO" id="GO:0006397">
    <property type="term" value="P:mRNA processing"/>
    <property type="evidence" value="ECO:0007669"/>
    <property type="project" value="UniProtKB-KW"/>
</dbReference>
<dbReference type="InterPro" id="IPR000504">
    <property type="entry name" value="RRM_dom"/>
</dbReference>
<evidence type="ECO:0000256" key="5">
    <source>
        <dbReference type="ARBA" id="ARBA00022782"/>
    </source>
</evidence>
<dbReference type="GO" id="GO:0005634">
    <property type="term" value="C:nucleus"/>
    <property type="evidence" value="ECO:0007669"/>
    <property type="project" value="UniProtKB-SubCell"/>
</dbReference>
<evidence type="ECO:0000256" key="10">
    <source>
        <dbReference type="SAM" id="MobiDB-lite"/>
    </source>
</evidence>
<keyword evidence="7" id="KW-0508">mRNA splicing</keyword>
<evidence type="ECO:0000313" key="13">
    <source>
        <dbReference type="WBParaSite" id="Minc3s00682g16025"/>
    </source>
</evidence>
<dbReference type="PROSITE" id="PS50102">
    <property type="entry name" value="RRM"/>
    <property type="match status" value="1"/>
</dbReference>
<evidence type="ECO:0000256" key="8">
    <source>
        <dbReference type="ARBA" id="ARBA00023242"/>
    </source>
</evidence>
<proteinExistence type="predicted"/>
<keyword evidence="12" id="KW-1185">Reference proteome</keyword>
<dbReference type="FunFam" id="3.30.70.330:FF:000077">
    <property type="entry name" value="RNA-binding motif protein 24"/>
    <property type="match status" value="1"/>
</dbReference>
<feature type="compositionally biased region" description="Low complexity" evidence="10">
    <location>
        <begin position="381"/>
        <end position="392"/>
    </location>
</feature>
<dbReference type="InterPro" id="IPR035979">
    <property type="entry name" value="RBD_domain_sf"/>
</dbReference>
<keyword evidence="8" id="KW-0539">Nucleus</keyword>
<evidence type="ECO:0000256" key="4">
    <source>
        <dbReference type="ARBA" id="ARBA00022664"/>
    </source>
</evidence>
<dbReference type="PANTHER" id="PTHR48024">
    <property type="entry name" value="GEO13361P1-RELATED"/>
    <property type="match status" value="1"/>
</dbReference>
<evidence type="ECO:0000256" key="3">
    <source>
        <dbReference type="ARBA" id="ARBA00022490"/>
    </source>
</evidence>
<sequence>MQPASLYNQQLNAATLSDQAILQATLAAQQATAITNSAYSSSNGDSSSPPTGSRDTRFTKIFVGGLPYHTTDESLNNYFSQFGEIEEAVVITDRQTQKSRGYGFVTMKERAQAEKACRDPNPIIDGRKTNVNLAYLGAKPRNNSHLAVLFKRLDNFHNYRQIYFLNNLRTKAVQLQAALQLQQQQQRLAASVLSAAAASPTSQLLLSQNPTTAAAIAAAQQQAAQQQLAAMNPLAAIQFSQNISQQPQNTAALVALAAQQAALLQQQQQANVAVTSGANTANSAYFDYNQLLLAAAAQQQQSGNQQTSLAAVAAAYGMPVGSGTPQFDYSNSASLAAAYPFLQQVNTLSATAPTSVTNSQSYVAQLAAQAQLAAAVSNGGVAGTGSTTTTNNLKRSSKNLDQRRSE</sequence>
<reference evidence="13" key="1">
    <citation type="submission" date="2022-11" db="UniProtKB">
        <authorList>
            <consortium name="WormBaseParasite"/>
        </authorList>
    </citation>
    <scope>IDENTIFICATION</scope>
</reference>
<evidence type="ECO:0000256" key="1">
    <source>
        <dbReference type="ARBA" id="ARBA00004123"/>
    </source>
</evidence>
<dbReference type="GO" id="GO:0030154">
    <property type="term" value="P:cell differentiation"/>
    <property type="evidence" value="ECO:0007669"/>
    <property type="project" value="UniProtKB-KW"/>
</dbReference>
<dbReference type="Proteomes" id="UP000887563">
    <property type="component" value="Unplaced"/>
</dbReference>
<dbReference type="CDD" id="cd12384">
    <property type="entry name" value="RRM_RBM24_RBM38_like"/>
    <property type="match status" value="1"/>
</dbReference>
<dbReference type="GO" id="GO:0008380">
    <property type="term" value="P:RNA splicing"/>
    <property type="evidence" value="ECO:0007669"/>
    <property type="project" value="UniProtKB-KW"/>
</dbReference>
<keyword evidence="5" id="KW-0221">Differentiation</keyword>
<dbReference type="InterPro" id="IPR050886">
    <property type="entry name" value="RNA-binding_reg"/>
</dbReference>
<evidence type="ECO:0000313" key="12">
    <source>
        <dbReference type="Proteomes" id="UP000887563"/>
    </source>
</evidence>
<dbReference type="WBParaSite" id="Minc3s00682g16025">
    <property type="protein sequence ID" value="Minc3s00682g16025"/>
    <property type="gene ID" value="Minc3s00682g16025"/>
</dbReference>
<comment type="subcellular location">
    <subcellularLocation>
        <location evidence="2">Cytoplasm</location>
    </subcellularLocation>
    <subcellularLocation>
        <location evidence="1">Nucleus</location>
    </subcellularLocation>
</comment>
<dbReference type="PANTHER" id="PTHR48024:SF56">
    <property type="entry name" value="HETEROGENEOUS NUCLEAR RIBONUCLEOPROTEIN A0"/>
    <property type="match status" value="1"/>
</dbReference>
<dbReference type="AlphaFoldDB" id="A0A914LN54"/>
<dbReference type="Pfam" id="PF00076">
    <property type="entry name" value="RRM_1"/>
    <property type="match status" value="1"/>
</dbReference>
<dbReference type="Gene3D" id="3.30.70.330">
    <property type="match status" value="1"/>
</dbReference>
<evidence type="ECO:0000256" key="2">
    <source>
        <dbReference type="ARBA" id="ARBA00004496"/>
    </source>
</evidence>
<evidence type="ECO:0000259" key="11">
    <source>
        <dbReference type="PROSITE" id="PS50102"/>
    </source>
</evidence>
<organism evidence="12 13">
    <name type="scientific">Meloidogyne incognita</name>
    <name type="common">Southern root-knot nematode worm</name>
    <name type="synonym">Oxyuris incognita</name>
    <dbReference type="NCBI Taxonomy" id="6306"/>
    <lineage>
        <taxon>Eukaryota</taxon>
        <taxon>Metazoa</taxon>
        <taxon>Ecdysozoa</taxon>
        <taxon>Nematoda</taxon>
        <taxon>Chromadorea</taxon>
        <taxon>Rhabditida</taxon>
        <taxon>Tylenchina</taxon>
        <taxon>Tylenchomorpha</taxon>
        <taxon>Tylenchoidea</taxon>
        <taxon>Meloidogynidae</taxon>
        <taxon>Meloidogyninae</taxon>
        <taxon>Meloidogyne</taxon>
        <taxon>Meloidogyne incognita group</taxon>
    </lineage>
</organism>
<evidence type="ECO:0000256" key="6">
    <source>
        <dbReference type="ARBA" id="ARBA00022884"/>
    </source>
</evidence>
<feature type="domain" description="RRM" evidence="11">
    <location>
        <begin position="59"/>
        <end position="136"/>
    </location>
</feature>
<dbReference type="GO" id="GO:0003730">
    <property type="term" value="F:mRNA 3'-UTR binding"/>
    <property type="evidence" value="ECO:0007669"/>
    <property type="project" value="TreeGrafter"/>
</dbReference>
<dbReference type="GO" id="GO:0005737">
    <property type="term" value="C:cytoplasm"/>
    <property type="evidence" value="ECO:0007669"/>
    <property type="project" value="UniProtKB-SubCell"/>
</dbReference>
<accession>A0A914LN54</accession>
<keyword evidence="4" id="KW-0507">mRNA processing</keyword>
<protein>
    <submittedName>
        <fullName evidence="13">RRM domain-containing protein</fullName>
    </submittedName>
</protein>